<comment type="caution">
    <text evidence="3">The sequence shown here is derived from an EMBL/GenBank/DDBJ whole genome shotgun (WGS) entry which is preliminary data.</text>
</comment>
<evidence type="ECO:0000313" key="2">
    <source>
        <dbReference type="EMBL" id="CAF2209055.1"/>
    </source>
</evidence>
<dbReference type="EMBL" id="CAJNRG010016750">
    <property type="protein sequence ID" value="CAF2209055.1"/>
    <property type="molecule type" value="Genomic_DNA"/>
</dbReference>
<dbReference type="EMBL" id="CAJOBF010013674">
    <property type="protein sequence ID" value="CAF4332031.1"/>
    <property type="molecule type" value="Genomic_DNA"/>
</dbReference>
<dbReference type="Proteomes" id="UP000663842">
    <property type="component" value="Unassembled WGS sequence"/>
</dbReference>
<dbReference type="AlphaFoldDB" id="A0A820JRS8"/>
<sequence>MIYRSNVVLGEWFNQYLFSLLCLITIIFSITSQEYSPLCFCRSSFPHSILTDLFLAKIFLYQCDNSFSTHQYYQSEFLPPSFALTQIIPKLPNLSHCFDDIHCIYTLNSLQHCQRCQLTPSLLLYNNFSTDRCFYVCQHDASCGFLCLNQHVTVSINCHA</sequence>
<name>A0A820JRS8_9BILA</name>
<organism evidence="3 4">
    <name type="scientific">Rotaria magnacalcarata</name>
    <dbReference type="NCBI Taxonomy" id="392030"/>
    <lineage>
        <taxon>Eukaryota</taxon>
        <taxon>Metazoa</taxon>
        <taxon>Spiralia</taxon>
        <taxon>Gnathifera</taxon>
        <taxon>Rotifera</taxon>
        <taxon>Eurotatoria</taxon>
        <taxon>Bdelloidea</taxon>
        <taxon>Philodinida</taxon>
        <taxon>Philodinidae</taxon>
        <taxon>Rotaria</taxon>
    </lineage>
</organism>
<feature type="transmembrane region" description="Helical" evidence="1">
    <location>
        <begin position="12"/>
        <end position="31"/>
    </location>
</feature>
<evidence type="ECO:0000313" key="3">
    <source>
        <dbReference type="EMBL" id="CAF4332031.1"/>
    </source>
</evidence>
<evidence type="ECO:0008006" key="5">
    <source>
        <dbReference type="Google" id="ProtNLM"/>
    </source>
</evidence>
<accession>A0A820JRS8</accession>
<keyword evidence="1" id="KW-0472">Membrane</keyword>
<gene>
    <name evidence="3" type="ORF">UXM345_LOCUS35049</name>
    <name evidence="2" type="ORF">XDN619_LOCUS33193</name>
</gene>
<keyword evidence="1" id="KW-1133">Transmembrane helix</keyword>
<protein>
    <recommendedName>
        <fullName evidence="5">Transmembrane protein</fullName>
    </recommendedName>
</protein>
<keyword evidence="1" id="KW-0812">Transmembrane</keyword>
<evidence type="ECO:0000256" key="1">
    <source>
        <dbReference type="SAM" id="Phobius"/>
    </source>
</evidence>
<proteinExistence type="predicted"/>
<reference evidence="3" key="1">
    <citation type="submission" date="2021-02" db="EMBL/GenBank/DDBJ databases">
        <authorList>
            <person name="Nowell W R."/>
        </authorList>
    </citation>
    <scope>NUCLEOTIDE SEQUENCE</scope>
</reference>
<evidence type="ECO:0000313" key="4">
    <source>
        <dbReference type="Proteomes" id="UP000663842"/>
    </source>
</evidence>
<dbReference type="Proteomes" id="UP000663887">
    <property type="component" value="Unassembled WGS sequence"/>
</dbReference>